<dbReference type="InterPro" id="IPR013087">
    <property type="entry name" value="Znf_C2H2_type"/>
</dbReference>
<gene>
    <name evidence="2" type="ORF">Klosneuvirus_6_47</name>
</gene>
<evidence type="ECO:0000313" key="2">
    <source>
        <dbReference type="EMBL" id="ARF12485.1"/>
    </source>
</evidence>
<protein>
    <recommendedName>
        <fullName evidence="1">C2H2-type domain-containing protein</fullName>
    </recommendedName>
</protein>
<sequence length="114" mass="13805">METQTNKYNCSQCKFSCNIKARWDAHIKTELHKTGKRKKRIDYKEPLKCKECDYQTKNTVTFKTHILNHHSNKETREKEFKYYCKLCDFGTFSNDIITTHNETERHKLLIKRNQ</sequence>
<dbReference type="Gene3D" id="3.30.160.60">
    <property type="entry name" value="Classic Zinc Finger"/>
    <property type="match status" value="1"/>
</dbReference>
<organism evidence="2">
    <name type="scientific">Klosneuvirus KNV1</name>
    <dbReference type="NCBI Taxonomy" id="1977640"/>
    <lineage>
        <taxon>Viruses</taxon>
        <taxon>Varidnaviria</taxon>
        <taxon>Bamfordvirae</taxon>
        <taxon>Nucleocytoviricota</taxon>
        <taxon>Megaviricetes</taxon>
        <taxon>Imitervirales</taxon>
        <taxon>Mimiviridae</taxon>
        <taxon>Klosneuvirinae</taxon>
        <taxon>Klosneuvirus</taxon>
    </lineage>
</organism>
<evidence type="ECO:0000259" key="1">
    <source>
        <dbReference type="PROSITE" id="PS00028"/>
    </source>
</evidence>
<proteinExistence type="predicted"/>
<name>A0A1V0SL71_9VIRU</name>
<dbReference type="SMART" id="SM00355">
    <property type="entry name" value="ZnF_C2H2"/>
    <property type="match status" value="3"/>
</dbReference>
<dbReference type="EMBL" id="KY684113">
    <property type="protein sequence ID" value="ARF12485.1"/>
    <property type="molecule type" value="Genomic_DNA"/>
</dbReference>
<accession>A0A1V0SL71</accession>
<dbReference type="PROSITE" id="PS00028">
    <property type="entry name" value="ZINC_FINGER_C2H2_1"/>
    <property type="match status" value="1"/>
</dbReference>
<reference evidence="2" key="1">
    <citation type="journal article" date="2017" name="Science">
        <title>Giant viruses with an expanded complement of translation system components.</title>
        <authorList>
            <person name="Schulz F."/>
            <person name="Yutin N."/>
            <person name="Ivanova N.N."/>
            <person name="Ortega D.R."/>
            <person name="Lee T.K."/>
            <person name="Vierheilig J."/>
            <person name="Daims H."/>
            <person name="Horn M."/>
            <person name="Wagner M."/>
            <person name="Jensen G.J."/>
            <person name="Kyrpides N.C."/>
            <person name="Koonin E.V."/>
            <person name="Woyke T."/>
        </authorList>
    </citation>
    <scope>NUCLEOTIDE SEQUENCE</scope>
    <source>
        <strain evidence="2">KNV1</strain>
    </source>
</reference>
<feature type="domain" description="C2H2-type" evidence="1">
    <location>
        <begin position="10"/>
        <end position="32"/>
    </location>
</feature>